<gene>
    <name evidence="1" type="ORF">LCGC14_0745120</name>
</gene>
<dbReference type="AlphaFoldDB" id="A0A0F9TCV3"/>
<name>A0A0F9TCV3_9ZZZZ</name>
<dbReference type="EMBL" id="LAZR01001773">
    <property type="protein sequence ID" value="KKN39283.1"/>
    <property type="molecule type" value="Genomic_DNA"/>
</dbReference>
<reference evidence="1" key="1">
    <citation type="journal article" date="2015" name="Nature">
        <title>Complex archaea that bridge the gap between prokaryotes and eukaryotes.</title>
        <authorList>
            <person name="Spang A."/>
            <person name="Saw J.H."/>
            <person name="Jorgensen S.L."/>
            <person name="Zaremba-Niedzwiedzka K."/>
            <person name="Martijn J."/>
            <person name="Lind A.E."/>
            <person name="van Eijk R."/>
            <person name="Schleper C."/>
            <person name="Guy L."/>
            <person name="Ettema T.J."/>
        </authorList>
    </citation>
    <scope>NUCLEOTIDE SEQUENCE</scope>
</reference>
<sequence length="79" mass="9427">MNYYCRLYIILAKNIFNISADVFVDKYRIRSSEMPLLIGRNDKIVKNLGRRPVRSIGDIIREYVKYFQDHPEHLGIETH</sequence>
<evidence type="ECO:0000313" key="1">
    <source>
        <dbReference type="EMBL" id="KKN39283.1"/>
    </source>
</evidence>
<organism evidence="1">
    <name type="scientific">marine sediment metagenome</name>
    <dbReference type="NCBI Taxonomy" id="412755"/>
    <lineage>
        <taxon>unclassified sequences</taxon>
        <taxon>metagenomes</taxon>
        <taxon>ecological metagenomes</taxon>
    </lineage>
</organism>
<protein>
    <submittedName>
        <fullName evidence="1">Uncharacterized protein</fullName>
    </submittedName>
</protein>
<accession>A0A0F9TCV3</accession>
<proteinExistence type="predicted"/>
<comment type="caution">
    <text evidence="1">The sequence shown here is derived from an EMBL/GenBank/DDBJ whole genome shotgun (WGS) entry which is preliminary data.</text>
</comment>